<organism evidence="12 13">
    <name type="scientific">Succinivibrio dextrinosolvens DSM 3072</name>
    <dbReference type="NCBI Taxonomy" id="1123324"/>
    <lineage>
        <taxon>Bacteria</taxon>
        <taxon>Pseudomonadati</taxon>
        <taxon>Pseudomonadota</taxon>
        <taxon>Gammaproteobacteria</taxon>
        <taxon>Aeromonadales</taxon>
        <taxon>Succinivibrionaceae</taxon>
        <taxon>Succinivibrio</taxon>
    </lineage>
</organism>
<dbReference type="EMBL" id="FUXX01000026">
    <property type="protein sequence ID" value="SKA64624.1"/>
    <property type="molecule type" value="Genomic_DNA"/>
</dbReference>
<dbReference type="InterPro" id="IPR044085">
    <property type="entry name" value="MglB-like_PBP1"/>
</dbReference>
<evidence type="ECO:0000256" key="2">
    <source>
        <dbReference type="ARBA" id="ARBA00007639"/>
    </source>
</evidence>
<dbReference type="InterPro" id="IPR050555">
    <property type="entry name" value="Bact_Solute-Bind_Prot2"/>
</dbReference>
<reference evidence="13" key="1">
    <citation type="submission" date="2017-02" db="EMBL/GenBank/DDBJ databases">
        <authorList>
            <person name="Varghese N."/>
            <person name="Submissions S."/>
        </authorList>
    </citation>
    <scope>NUCLEOTIDE SEQUENCE [LARGE SCALE GENOMIC DNA]</scope>
    <source>
        <strain evidence="13">DSM 3072</strain>
    </source>
</reference>
<keyword evidence="3" id="KW-0813">Transport</keyword>
<comment type="similarity">
    <text evidence="2">Belongs to the bacterial solute-binding protein 2 family.</text>
</comment>
<accession>A0A1T4VI59</accession>
<keyword evidence="8" id="KW-0106">Calcium</keyword>
<dbReference type="PANTHER" id="PTHR30036">
    <property type="entry name" value="D-XYLOSE-BINDING PERIPLASMIC PROTEIN"/>
    <property type="match status" value="1"/>
</dbReference>
<evidence type="ECO:0000313" key="12">
    <source>
        <dbReference type="EMBL" id="SKA64624.1"/>
    </source>
</evidence>
<dbReference type="InterPro" id="IPR028082">
    <property type="entry name" value="Peripla_BP_I"/>
</dbReference>
<dbReference type="PANTHER" id="PTHR30036:SF2">
    <property type="entry name" value="D-GALACTOSE_METHYL-GALACTOSIDE BINDING PERIPLASMIC PROTEIN MGLB"/>
    <property type="match status" value="1"/>
</dbReference>
<comment type="subcellular location">
    <subcellularLocation>
        <location evidence="1">Periplasm</location>
    </subcellularLocation>
</comment>
<dbReference type="GO" id="GO:0055085">
    <property type="term" value="P:transmembrane transport"/>
    <property type="evidence" value="ECO:0007669"/>
    <property type="project" value="UniProtKB-ARBA"/>
</dbReference>
<evidence type="ECO:0000313" key="13">
    <source>
        <dbReference type="Proteomes" id="UP000242432"/>
    </source>
</evidence>
<keyword evidence="6" id="KW-0732">Signal</keyword>
<keyword evidence="13" id="KW-1185">Reference proteome</keyword>
<protein>
    <recommendedName>
        <fullName evidence="10">D-galactose/methyl-galactoside binding periplasmic protein MglB</fullName>
    </recommendedName>
</protein>
<feature type="domain" description="Periplasmic binding protein" evidence="11">
    <location>
        <begin position="29"/>
        <end position="299"/>
    </location>
</feature>
<dbReference type="AlphaFoldDB" id="A0A1T4VI59"/>
<dbReference type="SUPFAM" id="SSF53822">
    <property type="entry name" value="Periplasmic binding protein-like I"/>
    <property type="match status" value="1"/>
</dbReference>
<name>A0A1T4VI59_9GAMM</name>
<evidence type="ECO:0000256" key="5">
    <source>
        <dbReference type="ARBA" id="ARBA00022723"/>
    </source>
</evidence>
<dbReference type="InterPro" id="IPR025997">
    <property type="entry name" value="SBP_2_dom"/>
</dbReference>
<evidence type="ECO:0000256" key="3">
    <source>
        <dbReference type="ARBA" id="ARBA00022448"/>
    </source>
</evidence>
<dbReference type="Pfam" id="PF13407">
    <property type="entry name" value="Peripla_BP_4"/>
    <property type="match status" value="1"/>
</dbReference>
<evidence type="ECO:0000256" key="8">
    <source>
        <dbReference type="ARBA" id="ARBA00022837"/>
    </source>
</evidence>
<sequence>MRRVFQLLLSILLIFQIQCVIASDDLYSFYYSGESEFINRFNASLKSYAKAKDIDLEMFDAKNNSSAQLSQIYSSVSSKDPLIINLVDTEQASEIIYHAKSYRNRIVFFNRKPSDDVFKKYDRVWYVGTNSAAAGKYQAELISDYIELTKNVDRNRNGVLDIIILQGEKDHGDTTGRSSEILKQLSDKKVKYKVLSQNFDDWDTQTAFNDVKTLASKVGLKNIDMIIANNDAMAVGAVDFLNTQGYNLGTDSKDKTKYIPVFGVDGIPEAIEYIRQEKMTGTVFADFSALAKASVDIALDDSLDDEVLTRKIWYKITDRKVLIPFVKYSSFKSYFKKYR</sequence>
<dbReference type="GO" id="GO:0030246">
    <property type="term" value="F:carbohydrate binding"/>
    <property type="evidence" value="ECO:0007669"/>
    <property type="project" value="InterPro"/>
</dbReference>
<evidence type="ECO:0000256" key="9">
    <source>
        <dbReference type="ARBA" id="ARBA00034323"/>
    </source>
</evidence>
<dbReference type="CDD" id="cd01539">
    <property type="entry name" value="PBP1_GGBP"/>
    <property type="match status" value="1"/>
</dbReference>
<evidence type="ECO:0000256" key="7">
    <source>
        <dbReference type="ARBA" id="ARBA00022764"/>
    </source>
</evidence>
<evidence type="ECO:0000256" key="6">
    <source>
        <dbReference type="ARBA" id="ARBA00022729"/>
    </source>
</evidence>
<keyword evidence="7" id="KW-0574">Periplasm</keyword>
<evidence type="ECO:0000256" key="4">
    <source>
        <dbReference type="ARBA" id="ARBA00022597"/>
    </source>
</evidence>
<keyword evidence="5" id="KW-0479">Metal-binding</keyword>
<evidence type="ECO:0000256" key="1">
    <source>
        <dbReference type="ARBA" id="ARBA00004418"/>
    </source>
</evidence>
<keyword evidence="4" id="KW-0762">Sugar transport</keyword>
<dbReference type="RefSeq" id="WP_078928971.1">
    <property type="nucleotide sequence ID" value="NZ_FUXX01000026.1"/>
</dbReference>
<comment type="subunit">
    <text evidence="9">The ABC transporter complex is composed of one ATP-binding protein (MglA), two transmembrane proteins (MglC) and a solute-binding protein (MglB).</text>
</comment>
<gene>
    <name evidence="12" type="ORF">SAMN02745213_01543</name>
</gene>
<evidence type="ECO:0000259" key="11">
    <source>
        <dbReference type="Pfam" id="PF13407"/>
    </source>
</evidence>
<proteinExistence type="inferred from homology"/>
<dbReference type="Proteomes" id="UP000242432">
    <property type="component" value="Unassembled WGS sequence"/>
</dbReference>
<dbReference type="GO" id="GO:0046872">
    <property type="term" value="F:metal ion binding"/>
    <property type="evidence" value="ECO:0007669"/>
    <property type="project" value="UniProtKB-KW"/>
</dbReference>
<evidence type="ECO:0000256" key="10">
    <source>
        <dbReference type="ARBA" id="ARBA00034344"/>
    </source>
</evidence>
<dbReference type="Gene3D" id="3.40.50.2300">
    <property type="match status" value="2"/>
</dbReference>
<dbReference type="GO" id="GO:0030288">
    <property type="term" value="C:outer membrane-bounded periplasmic space"/>
    <property type="evidence" value="ECO:0007669"/>
    <property type="project" value="TreeGrafter"/>
</dbReference>